<evidence type="ECO:0000259" key="3">
    <source>
        <dbReference type="PROSITE" id="PS51186"/>
    </source>
</evidence>
<dbReference type="OrthoDB" id="7356080at2"/>
<name>A0A1I0S984_9BACT</name>
<keyword evidence="2" id="KW-0012">Acyltransferase</keyword>
<evidence type="ECO:0000313" key="4">
    <source>
        <dbReference type="EMBL" id="SEW52740.1"/>
    </source>
</evidence>
<dbReference type="InterPro" id="IPR050832">
    <property type="entry name" value="Bact_Acetyltransf"/>
</dbReference>
<dbReference type="CDD" id="cd04301">
    <property type="entry name" value="NAT_SF"/>
    <property type="match status" value="1"/>
</dbReference>
<protein>
    <submittedName>
        <fullName evidence="4">Acetyltransferase (GNAT) domain-containing protein</fullName>
    </submittedName>
</protein>
<dbReference type="Proteomes" id="UP000199310">
    <property type="component" value="Unassembled WGS sequence"/>
</dbReference>
<accession>A0A1I0S984</accession>
<dbReference type="PANTHER" id="PTHR43877:SF1">
    <property type="entry name" value="ACETYLTRANSFERASE"/>
    <property type="match status" value="1"/>
</dbReference>
<evidence type="ECO:0000313" key="5">
    <source>
        <dbReference type="Proteomes" id="UP000199310"/>
    </source>
</evidence>
<proteinExistence type="predicted"/>
<evidence type="ECO:0000256" key="1">
    <source>
        <dbReference type="ARBA" id="ARBA00022679"/>
    </source>
</evidence>
<evidence type="ECO:0000256" key="2">
    <source>
        <dbReference type="ARBA" id="ARBA00023315"/>
    </source>
</evidence>
<dbReference type="RefSeq" id="WP_089899532.1">
    <property type="nucleotide sequence ID" value="NZ_FOJG01000002.1"/>
</dbReference>
<dbReference type="EMBL" id="FOJG01000002">
    <property type="protein sequence ID" value="SEW52740.1"/>
    <property type="molecule type" value="Genomic_DNA"/>
</dbReference>
<dbReference type="STRING" id="29529.SAMN04488122_5075"/>
<dbReference type="InterPro" id="IPR016181">
    <property type="entry name" value="Acyl_CoA_acyltransferase"/>
</dbReference>
<feature type="domain" description="N-acetyltransferase" evidence="3">
    <location>
        <begin position="1"/>
        <end position="140"/>
    </location>
</feature>
<dbReference type="AlphaFoldDB" id="A0A1I0S984"/>
<dbReference type="SUPFAM" id="SSF55729">
    <property type="entry name" value="Acyl-CoA N-acyltransferases (Nat)"/>
    <property type="match status" value="1"/>
</dbReference>
<sequence>MIFREATIDDIPEMQVVRNSVKENILSNPALISPADYTSFITVRGKGWVCEMEGHIVGFSVVDLQEDNVWALFLLPAAEGRGVGKQLQALMLRWYFSQDKDRIWLGTSPDTRAAAFYRKSGWIENGKNGEKEIRFEMTRERWNTISGTV</sequence>
<keyword evidence="1 4" id="KW-0808">Transferase</keyword>
<dbReference type="GO" id="GO:0016747">
    <property type="term" value="F:acyltransferase activity, transferring groups other than amino-acyl groups"/>
    <property type="evidence" value="ECO:0007669"/>
    <property type="project" value="InterPro"/>
</dbReference>
<dbReference type="Gene3D" id="3.40.630.30">
    <property type="match status" value="1"/>
</dbReference>
<dbReference type="InterPro" id="IPR000182">
    <property type="entry name" value="GNAT_dom"/>
</dbReference>
<gene>
    <name evidence="4" type="ORF">SAMN04488122_5075</name>
</gene>
<keyword evidence="5" id="KW-1185">Reference proteome</keyword>
<dbReference type="PROSITE" id="PS51186">
    <property type="entry name" value="GNAT"/>
    <property type="match status" value="1"/>
</dbReference>
<organism evidence="4 5">
    <name type="scientific">Chitinophaga arvensicola</name>
    <dbReference type="NCBI Taxonomy" id="29529"/>
    <lineage>
        <taxon>Bacteria</taxon>
        <taxon>Pseudomonadati</taxon>
        <taxon>Bacteroidota</taxon>
        <taxon>Chitinophagia</taxon>
        <taxon>Chitinophagales</taxon>
        <taxon>Chitinophagaceae</taxon>
        <taxon>Chitinophaga</taxon>
    </lineage>
</organism>
<dbReference type="PANTHER" id="PTHR43877">
    <property type="entry name" value="AMINOALKYLPHOSPHONATE N-ACETYLTRANSFERASE-RELATED-RELATED"/>
    <property type="match status" value="1"/>
</dbReference>
<dbReference type="Pfam" id="PF00583">
    <property type="entry name" value="Acetyltransf_1"/>
    <property type="match status" value="1"/>
</dbReference>
<reference evidence="5" key="1">
    <citation type="submission" date="2016-10" db="EMBL/GenBank/DDBJ databases">
        <authorList>
            <person name="Varghese N."/>
            <person name="Submissions S."/>
        </authorList>
    </citation>
    <scope>NUCLEOTIDE SEQUENCE [LARGE SCALE GENOMIC DNA]</scope>
    <source>
        <strain evidence="5">DSM 3695</strain>
    </source>
</reference>